<dbReference type="AlphaFoldDB" id="A0A0P0NW22"/>
<dbReference type="OrthoDB" id="7192709at2"/>
<accession>A0A0P0NW22</accession>
<sequence>MKRLILSLAFAMVAGSALAQASGGTGSYGAPSANVTGPREVTPAYTMGRYQAANEGGKALEPGNPLQQKAARELTAEAGVTCDQTTAGVVKDSIKGGKRTVSYEVACKDDFGWIVSKSGDTVNAYDCLALAASEKAAKGKLATCHLAANRGSLAGVATLASKAGLTCKPINATYLGGGGDPPISRYEVLCNGGSGYIIDAPQPRSKAPLQAMSCARAKATGAAVCALKP</sequence>
<dbReference type="STRING" id="69395.AQ619_01780"/>
<gene>
    <name evidence="2" type="ORF">AQ619_01780</name>
</gene>
<organism evidence="2 3">
    <name type="scientific">Caulobacter henricii</name>
    <dbReference type="NCBI Taxonomy" id="69395"/>
    <lineage>
        <taxon>Bacteria</taxon>
        <taxon>Pseudomonadati</taxon>
        <taxon>Pseudomonadota</taxon>
        <taxon>Alphaproteobacteria</taxon>
        <taxon>Caulobacterales</taxon>
        <taxon>Caulobacteraceae</taxon>
        <taxon>Caulobacter</taxon>
    </lineage>
</organism>
<name>A0A0P0NW22_9CAUL</name>
<dbReference type="RefSeq" id="WP_062143424.1">
    <property type="nucleotide sequence ID" value="NZ_CP013002.1"/>
</dbReference>
<dbReference type="EMBL" id="CP013002">
    <property type="protein sequence ID" value="ALL12192.1"/>
    <property type="molecule type" value="Genomic_DNA"/>
</dbReference>
<dbReference type="Proteomes" id="UP000056905">
    <property type="component" value="Chromosome"/>
</dbReference>
<keyword evidence="3" id="KW-1185">Reference proteome</keyword>
<evidence type="ECO:0000313" key="3">
    <source>
        <dbReference type="Proteomes" id="UP000056905"/>
    </source>
</evidence>
<keyword evidence="1" id="KW-0732">Signal</keyword>
<dbReference type="KEGG" id="chq:AQ619_01780"/>
<protein>
    <submittedName>
        <fullName evidence="2">Uncharacterized protein</fullName>
    </submittedName>
</protein>
<evidence type="ECO:0000313" key="2">
    <source>
        <dbReference type="EMBL" id="ALL12192.1"/>
    </source>
</evidence>
<evidence type="ECO:0000256" key="1">
    <source>
        <dbReference type="SAM" id="SignalP"/>
    </source>
</evidence>
<reference evidence="2 3" key="1">
    <citation type="submission" date="2015-10" db="EMBL/GenBank/DDBJ databases">
        <title>Conservation of the essential genome among Caulobacter and Brevundimonas species.</title>
        <authorList>
            <person name="Scott D."/>
            <person name="Ely B."/>
        </authorList>
    </citation>
    <scope>NUCLEOTIDE SEQUENCE [LARGE SCALE GENOMIC DNA]</scope>
    <source>
        <strain evidence="2 3">CB4</strain>
    </source>
</reference>
<feature type="chain" id="PRO_5006052414" evidence="1">
    <location>
        <begin position="20"/>
        <end position="229"/>
    </location>
</feature>
<proteinExistence type="predicted"/>
<feature type="signal peptide" evidence="1">
    <location>
        <begin position="1"/>
        <end position="19"/>
    </location>
</feature>